<gene>
    <name evidence="1" type="ORF">JCM21142_104505</name>
</gene>
<evidence type="ECO:0000313" key="1">
    <source>
        <dbReference type="EMBL" id="GAF05754.1"/>
    </source>
</evidence>
<dbReference type="EMBL" id="BAMD01000118">
    <property type="protein sequence ID" value="GAF05754.1"/>
    <property type="molecule type" value="Genomic_DNA"/>
</dbReference>
<reference evidence="1 2" key="1">
    <citation type="journal article" date="2014" name="Genome Announc.">
        <title>Draft Genome Sequence of Cytophaga fermentans JCM 21142T, a Facultative Anaerobe Isolated from Marine Mud.</title>
        <authorList>
            <person name="Starns D."/>
            <person name="Oshima K."/>
            <person name="Suda W."/>
            <person name="Iino T."/>
            <person name="Yuki M."/>
            <person name="Inoue J."/>
            <person name="Kitamura K."/>
            <person name="Iida T."/>
            <person name="Darby A."/>
            <person name="Hattori M."/>
            <person name="Ohkuma M."/>
        </authorList>
    </citation>
    <scope>NUCLEOTIDE SEQUENCE [LARGE SCALE GENOMIC DNA]</scope>
    <source>
        <strain evidence="1 2">JCM 21142</strain>
    </source>
</reference>
<keyword evidence="2" id="KW-1185">Reference proteome</keyword>
<dbReference type="PROSITE" id="PS51257">
    <property type="entry name" value="PROKAR_LIPOPROTEIN"/>
    <property type="match status" value="1"/>
</dbReference>
<accession>W7YTI0</accession>
<proteinExistence type="predicted"/>
<dbReference type="Proteomes" id="UP000019402">
    <property type="component" value="Unassembled WGS sequence"/>
</dbReference>
<organism evidence="1 2">
    <name type="scientific">Saccharicrinis fermentans DSM 9555 = JCM 21142</name>
    <dbReference type="NCBI Taxonomy" id="869213"/>
    <lineage>
        <taxon>Bacteria</taxon>
        <taxon>Pseudomonadati</taxon>
        <taxon>Bacteroidota</taxon>
        <taxon>Bacteroidia</taxon>
        <taxon>Marinilabiliales</taxon>
        <taxon>Marinilabiliaceae</taxon>
        <taxon>Saccharicrinis</taxon>
    </lineage>
</organism>
<sequence length="328" mass="38647">MKQISLFGMCCIIAVSCNVLNTRAQEVKVSPSEIHNSYMNNGVFNSKDFLKNNRGSWICYKYEKDTVRPKYPMFEYDQMQALEMSKYYNLRISDDTLTVYDIFKLPLTSYSMCIDSLEAYGLKLIYDTFHQGANLNTNIKWVYNIDIENGIRYKKYCEDLMLKGDTIPYYDFIKDPISISIWCFPEIMSFYYDGYNFYLKKGIPNNKGIKGIPSDMHNRFEVIRTYSNCTIKEAAYKLIEEFPKGTQGFLIADDEPNENGEQELFFCDNSFEMYTTKYDWKSPDELTVTVGHGRNCNFVFEFEKQENDVHVKYWNDVVFPFEEGYEGY</sequence>
<protein>
    <submittedName>
        <fullName evidence="1">Uncharacterized protein</fullName>
    </submittedName>
</protein>
<comment type="caution">
    <text evidence="1">The sequence shown here is derived from an EMBL/GenBank/DDBJ whole genome shotgun (WGS) entry which is preliminary data.</text>
</comment>
<dbReference type="STRING" id="869213.GCA_000517085_03881"/>
<evidence type="ECO:0000313" key="2">
    <source>
        <dbReference type="Proteomes" id="UP000019402"/>
    </source>
</evidence>
<dbReference type="RefSeq" id="WP_027473210.1">
    <property type="nucleotide sequence ID" value="NZ_BAMD01000118.1"/>
</dbReference>
<name>W7YTI0_9BACT</name>
<dbReference type="AlphaFoldDB" id="W7YTI0"/>